<keyword evidence="3" id="KW-1185">Reference proteome</keyword>
<dbReference type="AlphaFoldDB" id="A0A8C6TV08"/>
<accession>A0A8C6TV08</accession>
<reference evidence="2" key="1">
    <citation type="submission" date="2025-08" db="UniProtKB">
        <authorList>
            <consortium name="Ensembl"/>
        </authorList>
    </citation>
    <scope>IDENTIFICATION</scope>
</reference>
<evidence type="ECO:0000256" key="1">
    <source>
        <dbReference type="SAM" id="MobiDB-lite"/>
    </source>
</evidence>
<protein>
    <submittedName>
        <fullName evidence="2">Uncharacterized protein</fullName>
    </submittedName>
</protein>
<sequence length="66" mass="7505">TSKGMDSSDAGKFWKSKSLQAQKNKQNMNILLQEKLIAQKKREIEEKLARQAQMNAQASSKSLQPR</sequence>
<name>A0A8C6TV08_9GOBI</name>
<proteinExistence type="predicted"/>
<organism evidence="2 3">
    <name type="scientific">Neogobius melanostomus</name>
    <name type="common">round goby</name>
    <dbReference type="NCBI Taxonomy" id="47308"/>
    <lineage>
        <taxon>Eukaryota</taxon>
        <taxon>Metazoa</taxon>
        <taxon>Chordata</taxon>
        <taxon>Craniata</taxon>
        <taxon>Vertebrata</taxon>
        <taxon>Euteleostomi</taxon>
        <taxon>Actinopterygii</taxon>
        <taxon>Neopterygii</taxon>
        <taxon>Teleostei</taxon>
        <taxon>Neoteleostei</taxon>
        <taxon>Acanthomorphata</taxon>
        <taxon>Gobiaria</taxon>
        <taxon>Gobiiformes</taxon>
        <taxon>Gobioidei</taxon>
        <taxon>Gobiidae</taxon>
        <taxon>Benthophilinae</taxon>
        <taxon>Neogobiini</taxon>
        <taxon>Neogobius</taxon>
    </lineage>
</organism>
<dbReference type="Proteomes" id="UP000694523">
    <property type="component" value="Unplaced"/>
</dbReference>
<dbReference type="Ensembl" id="ENSNMLT00000028979.1">
    <property type="protein sequence ID" value="ENSNMLP00000025927.1"/>
    <property type="gene ID" value="ENSNMLG00000016543.1"/>
</dbReference>
<reference evidence="2" key="2">
    <citation type="submission" date="2025-09" db="UniProtKB">
        <authorList>
            <consortium name="Ensembl"/>
        </authorList>
    </citation>
    <scope>IDENTIFICATION</scope>
</reference>
<evidence type="ECO:0000313" key="3">
    <source>
        <dbReference type="Proteomes" id="UP000694523"/>
    </source>
</evidence>
<evidence type="ECO:0000313" key="2">
    <source>
        <dbReference type="Ensembl" id="ENSNMLP00000025927.1"/>
    </source>
</evidence>
<feature type="region of interest" description="Disordered" evidence="1">
    <location>
        <begin position="1"/>
        <end position="20"/>
    </location>
</feature>